<protein>
    <submittedName>
        <fullName evidence="1">Uncharacterized protein</fullName>
    </submittedName>
</protein>
<gene>
    <name evidence="1" type="ORF">I4F81_004850</name>
</gene>
<name>A0ACC3BW76_PYRYE</name>
<organism evidence="1 2">
    <name type="scientific">Pyropia yezoensis</name>
    <name type="common">Susabi-nori</name>
    <name type="synonym">Porphyra yezoensis</name>
    <dbReference type="NCBI Taxonomy" id="2788"/>
    <lineage>
        <taxon>Eukaryota</taxon>
        <taxon>Rhodophyta</taxon>
        <taxon>Bangiophyceae</taxon>
        <taxon>Bangiales</taxon>
        <taxon>Bangiaceae</taxon>
        <taxon>Pyropia</taxon>
    </lineage>
</organism>
<accession>A0ACC3BW76</accession>
<reference evidence="1" key="1">
    <citation type="submission" date="2019-11" db="EMBL/GenBank/DDBJ databases">
        <title>Nori genome reveals adaptations in red seaweeds to the harsh intertidal environment.</title>
        <authorList>
            <person name="Wang D."/>
            <person name="Mao Y."/>
        </authorList>
    </citation>
    <scope>NUCLEOTIDE SEQUENCE</scope>
    <source>
        <tissue evidence="1">Gametophyte</tissue>
    </source>
</reference>
<sequence>MEQRCALAWRGNPGLTAAPFTRTWPPCPARTAPKCSGWMSPRSLSRRRRWSSPSPSSSPSWSSLPRLPPATARGRAGRLQPPSCGRPWAPSPLGASRRLPSPRRPAPRGGPPPPAPPWRAPSPRARTSPPTALSTARARWWKSGGRCW</sequence>
<dbReference type="EMBL" id="CM020618">
    <property type="protein sequence ID" value="KAK1862276.1"/>
    <property type="molecule type" value="Genomic_DNA"/>
</dbReference>
<keyword evidence="2" id="KW-1185">Reference proteome</keyword>
<evidence type="ECO:0000313" key="1">
    <source>
        <dbReference type="EMBL" id="KAK1862276.1"/>
    </source>
</evidence>
<proteinExistence type="predicted"/>
<evidence type="ECO:0000313" key="2">
    <source>
        <dbReference type="Proteomes" id="UP000798662"/>
    </source>
</evidence>
<dbReference type="Proteomes" id="UP000798662">
    <property type="component" value="Chromosome 1"/>
</dbReference>
<comment type="caution">
    <text evidence="1">The sequence shown here is derived from an EMBL/GenBank/DDBJ whole genome shotgun (WGS) entry which is preliminary data.</text>
</comment>